<comment type="caution">
    <text evidence="1">The sequence shown here is derived from an EMBL/GenBank/DDBJ whole genome shotgun (WGS) entry which is preliminary data.</text>
</comment>
<protein>
    <submittedName>
        <fullName evidence="1">(Mediterranean fruit fly) hypothetical protein</fullName>
    </submittedName>
</protein>
<gene>
    <name evidence="1" type="ORF">CCAP1982_LOCUS4436</name>
</gene>
<reference evidence="1" key="1">
    <citation type="submission" date="2020-11" db="EMBL/GenBank/DDBJ databases">
        <authorList>
            <person name="Whitehead M."/>
        </authorList>
    </citation>
    <scope>NUCLEOTIDE SEQUENCE</scope>
    <source>
        <strain evidence="1">EGII</strain>
    </source>
</reference>
<dbReference type="AlphaFoldDB" id="A0A811UA64"/>
<evidence type="ECO:0000313" key="1">
    <source>
        <dbReference type="EMBL" id="CAD6995731.1"/>
    </source>
</evidence>
<proteinExistence type="predicted"/>
<keyword evidence="2" id="KW-1185">Reference proteome</keyword>
<accession>A0A811UA64</accession>
<dbReference type="EMBL" id="CAJHJT010000001">
    <property type="protein sequence ID" value="CAD6995731.1"/>
    <property type="molecule type" value="Genomic_DNA"/>
</dbReference>
<dbReference type="Proteomes" id="UP000606786">
    <property type="component" value="Unassembled WGS sequence"/>
</dbReference>
<evidence type="ECO:0000313" key="2">
    <source>
        <dbReference type="Proteomes" id="UP000606786"/>
    </source>
</evidence>
<organism evidence="1 2">
    <name type="scientific">Ceratitis capitata</name>
    <name type="common">Mediterranean fruit fly</name>
    <name type="synonym">Tephritis capitata</name>
    <dbReference type="NCBI Taxonomy" id="7213"/>
    <lineage>
        <taxon>Eukaryota</taxon>
        <taxon>Metazoa</taxon>
        <taxon>Ecdysozoa</taxon>
        <taxon>Arthropoda</taxon>
        <taxon>Hexapoda</taxon>
        <taxon>Insecta</taxon>
        <taxon>Pterygota</taxon>
        <taxon>Neoptera</taxon>
        <taxon>Endopterygota</taxon>
        <taxon>Diptera</taxon>
        <taxon>Brachycera</taxon>
        <taxon>Muscomorpha</taxon>
        <taxon>Tephritoidea</taxon>
        <taxon>Tephritidae</taxon>
        <taxon>Ceratitis</taxon>
        <taxon>Ceratitis</taxon>
    </lineage>
</organism>
<name>A0A811UA64_CERCA</name>
<feature type="non-terminal residue" evidence="1">
    <location>
        <position position="1"/>
    </location>
</feature>
<sequence>SSTLKNSLHEVLIETSLLALHSLHGLVPLALRQSLARSLYLLIRNWERAPYKWMDGDFKVNLKRNKSNFPTVTIKIVP</sequence>